<organism evidence="2 3">
    <name type="scientific">Paracoccus alkanivorans</name>
    <dbReference type="NCBI Taxonomy" id="2116655"/>
    <lineage>
        <taxon>Bacteria</taxon>
        <taxon>Pseudomonadati</taxon>
        <taxon>Pseudomonadota</taxon>
        <taxon>Alphaproteobacteria</taxon>
        <taxon>Rhodobacterales</taxon>
        <taxon>Paracoccaceae</taxon>
        <taxon>Paracoccus</taxon>
    </lineage>
</organism>
<evidence type="ECO:0000256" key="1">
    <source>
        <dbReference type="SAM" id="SignalP"/>
    </source>
</evidence>
<comment type="caution">
    <text evidence="2">The sequence shown here is derived from an EMBL/GenBank/DDBJ whole genome shotgun (WGS) entry which is preliminary data.</text>
</comment>
<gene>
    <name evidence="2" type="ORF">C9E81_15025</name>
</gene>
<accession>A0A3M0M7C7</accession>
<sequence>MKLKTVISIPVIALLAACGTSASNNPNSFRVDLDDNKLTGKYNASGFSSNEVKEVLALECKGSSLSGYGEQASADGLVAFTATCAGGNLHSAGGMTVERTENNEILVEITGADESGDLVYTRYTNGVREVAQGL</sequence>
<feature type="chain" id="PRO_5018087545" description="DUF3617 family protein" evidence="1">
    <location>
        <begin position="23"/>
        <end position="134"/>
    </location>
</feature>
<reference evidence="2 3" key="1">
    <citation type="submission" date="2018-07" db="EMBL/GenBank/DDBJ databases">
        <authorList>
            <person name="Zhang Y."/>
            <person name="Wang L."/>
            <person name="Ma S."/>
        </authorList>
    </citation>
    <scope>NUCLEOTIDE SEQUENCE [LARGE SCALE GENOMIC DNA]</scope>
    <source>
        <strain evidence="2 3">4-2</strain>
    </source>
</reference>
<dbReference type="PROSITE" id="PS51257">
    <property type="entry name" value="PROKAR_LIPOPROTEIN"/>
    <property type="match status" value="1"/>
</dbReference>
<feature type="signal peptide" evidence="1">
    <location>
        <begin position="1"/>
        <end position="22"/>
    </location>
</feature>
<dbReference type="RefSeq" id="WP_122113181.1">
    <property type="nucleotide sequence ID" value="NZ_QOKZ01000006.1"/>
</dbReference>
<dbReference type="EMBL" id="QOKZ01000006">
    <property type="protein sequence ID" value="RMC33626.1"/>
    <property type="molecule type" value="Genomic_DNA"/>
</dbReference>
<protein>
    <recommendedName>
        <fullName evidence="4">DUF3617 family protein</fullName>
    </recommendedName>
</protein>
<evidence type="ECO:0000313" key="2">
    <source>
        <dbReference type="EMBL" id="RMC33626.1"/>
    </source>
</evidence>
<proteinExistence type="predicted"/>
<name>A0A3M0M7C7_9RHOB</name>
<dbReference type="AlphaFoldDB" id="A0A3M0M7C7"/>
<keyword evidence="1" id="KW-0732">Signal</keyword>
<evidence type="ECO:0000313" key="3">
    <source>
        <dbReference type="Proteomes" id="UP000273516"/>
    </source>
</evidence>
<keyword evidence="3" id="KW-1185">Reference proteome</keyword>
<dbReference type="Proteomes" id="UP000273516">
    <property type="component" value="Unassembled WGS sequence"/>
</dbReference>
<evidence type="ECO:0008006" key="4">
    <source>
        <dbReference type="Google" id="ProtNLM"/>
    </source>
</evidence>